<sequence>MPKLPLRIAVLECDIPMQPLASRFGTYPRIFSTLLNSAADALRYPGLSSREGLEISGWDVVNGGKYPVLENIDAILITGSKFTAYDDDPWIVKLVDFTKKVLEQRRVRIIGVCFGHQIVGRAMGVKLGRMEAWEASVTAVDLTKRGQEIFGKTALAVHQMHRDVVFEYPEGVENLASTERCKVHSMYIAKRLITVQGHPEFNQDIMMEILKARHANGLFNKEMYEDGTSRADKYHDGVLIAQAFLNFLLED</sequence>
<dbReference type="GO" id="GO:0005634">
    <property type="term" value="C:nucleus"/>
    <property type="evidence" value="ECO:0007669"/>
    <property type="project" value="TreeGrafter"/>
</dbReference>
<dbReference type="Proteomes" id="UP000184330">
    <property type="component" value="Unassembled WGS sequence"/>
</dbReference>
<keyword evidence="3" id="KW-1185">Reference proteome</keyword>
<dbReference type="SUPFAM" id="SSF52317">
    <property type="entry name" value="Class I glutamine amidotransferase-like"/>
    <property type="match status" value="1"/>
</dbReference>
<dbReference type="CDD" id="cd01741">
    <property type="entry name" value="GATase1_1"/>
    <property type="match status" value="1"/>
</dbReference>
<dbReference type="InterPro" id="IPR029062">
    <property type="entry name" value="Class_I_gatase-like"/>
</dbReference>
<dbReference type="InterPro" id="IPR017926">
    <property type="entry name" value="GATASE"/>
</dbReference>
<gene>
    <name evidence="2" type="ORF">PAC_13391</name>
</gene>
<dbReference type="GO" id="GO:0005829">
    <property type="term" value="C:cytosol"/>
    <property type="evidence" value="ECO:0007669"/>
    <property type="project" value="TreeGrafter"/>
</dbReference>
<accession>A0A1L7XEP1</accession>
<dbReference type="InterPro" id="IPR044992">
    <property type="entry name" value="ChyE-like"/>
</dbReference>
<evidence type="ECO:0000313" key="3">
    <source>
        <dbReference type="Proteomes" id="UP000184330"/>
    </source>
</evidence>
<name>A0A1L7XEP1_9HELO</name>
<dbReference type="Gene3D" id="3.40.50.880">
    <property type="match status" value="1"/>
</dbReference>
<dbReference type="OrthoDB" id="92161at2759"/>
<proteinExistence type="predicted"/>
<dbReference type="STRING" id="576137.A0A1L7XEP1"/>
<dbReference type="PANTHER" id="PTHR42695">
    <property type="entry name" value="GLUTAMINE AMIDOTRANSFERASE YLR126C-RELATED"/>
    <property type="match status" value="1"/>
</dbReference>
<evidence type="ECO:0000313" key="2">
    <source>
        <dbReference type="EMBL" id="CZR63494.1"/>
    </source>
</evidence>
<feature type="domain" description="Glutamine amidotransferase" evidence="1">
    <location>
        <begin position="69"/>
        <end position="203"/>
    </location>
</feature>
<evidence type="ECO:0000259" key="1">
    <source>
        <dbReference type="Pfam" id="PF00117"/>
    </source>
</evidence>
<dbReference type="PANTHER" id="PTHR42695:SF5">
    <property type="entry name" value="GLUTAMINE AMIDOTRANSFERASE YLR126C-RELATED"/>
    <property type="match status" value="1"/>
</dbReference>
<organism evidence="2 3">
    <name type="scientific">Phialocephala subalpina</name>
    <dbReference type="NCBI Taxonomy" id="576137"/>
    <lineage>
        <taxon>Eukaryota</taxon>
        <taxon>Fungi</taxon>
        <taxon>Dikarya</taxon>
        <taxon>Ascomycota</taxon>
        <taxon>Pezizomycotina</taxon>
        <taxon>Leotiomycetes</taxon>
        <taxon>Helotiales</taxon>
        <taxon>Mollisiaceae</taxon>
        <taxon>Phialocephala</taxon>
        <taxon>Phialocephala fortinii species complex</taxon>
    </lineage>
</organism>
<dbReference type="PROSITE" id="PS51273">
    <property type="entry name" value="GATASE_TYPE_1"/>
    <property type="match status" value="1"/>
</dbReference>
<protein>
    <submittedName>
        <fullName evidence="2">Related to P.aeruginosa anthranilate synthase component II</fullName>
    </submittedName>
</protein>
<dbReference type="AlphaFoldDB" id="A0A1L7XEP1"/>
<dbReference type="EMBL" id="FJOG01000023">
    <property type="protein sequence ID" value="CZR63494.1"/>
    <property type="molecule type" value="Genomic_DNA"/>
</dbReference>
<dbReference type="Pfam" id="PF00117">
    <property type="entry name" value="GATase"/>
    <property type="match status" value="1"/>
</dbReference>
<reference evidence="2 3" key="1">
    <citation type="submission" date="2016-03" db="EMBL/GenBank/DDBJ databases">
        <authorList>
            <person name="Ploux O."/>
        </authorList>
    </citation>
    <scope>NUCLEOTIDE SEQUENCE [LARGE SCALE GENOMIC DNA]</scope>
    <source>
        <strain evidence="2 3">UAMH 11012</strain>
    </source>
</reference>